<dbReference type="KEGG" id="sva:SVA_3097"/>
<accession>A0A1B4V816</accession>
<dbReference type="InterPro" id="IPR010330">
    <property type="entry name" value="CoiA_nuc"/>
</dbReference>
<sequence length="445" mass="50682">MRERSQKIEWAYFADTLESIDAALLVTDLSGEFHALRARVDRATVSARHAEGGGRLLCGQCSVPVRITGHRDGSWRWFYHVRNSPRCPWYSGKFVAPDLLAARVHRGRQEGARHTRLKLAIADALARDPRNSEIKIDCVRMGRILLGERRKPDVAFVRDGQEWAIELQVSWLPGTEAAGRDRYYEREGVRLLWLFPGRARGQFTQEDEAAKNVRNVFTFSDIEIAASRERGELLLLCHYKSPALRGGAIVDEPATALISLADLKNDNLRPFYFDYDAACVHLRSPSEERSRKAATEYLRAALRYFESDFASTTSDAFVNARDNLADAGFPEVREYFFEAQMRRLLSIRVGRPVGYKVATVYQVVDASLLQPSATQQRPLMHVFAAALLAWRPPMETRHWARIKEVCRRPTALDRRFDRLASFLFPELAPYLAAERRADLELSATP</sequence>
<name>A0A1B4V816_9GAMM</name>
<keyword evidence="3" id="KW-1185">Reference proteome</keyword>
<gene>
    <name evidence="2" type="ORF">SVA_3097</name>
</gene>
<reference evidence="2 3" key="1">
    <citation type="submission" date="2015-08" db="EMBL/GenBank/DDBJ databases">
        <title>Complete genome sequence of Sulfurifustis variabilis.</title>
        <authorList>
            <person name="Miura A."/>
            <person name="Kojima H."/>
            <person name="Fukui M."/>
        </authorList>
    </citation>
    <scope>NUCLEOTIDE SEQUENCE [LARGE SCALE GENOMIC DNA]</scope>
    <source>
        <strain evidence="3">skN76</strain>
    </source>
</reference>
<protein>
    <recommendedName>
        <fullName evidence="1">Competence protein CoiA nuclease-like domain-containing protein</fullName>
    </recommendedName>
</protein>
<dbReference type="AlphaFoldDB" id="A0A1B4V816"/>
<proteinExistence type="predicted"/>
<dbReference type="RefSeq" id="WP_148665512.1">
    <property type="nucleotide sequence ID" value="NZ_AP014936.1"/>
</dbReference>
<organism evidence="2 3">
    <name type="scientific">Sulfurifustis variabilis</name>
    <dbReference type="NCBI Taxonomy" id="1675686"/>
    <lineage>
        <taxon>Bacteria</taxon>
        <taxon>Pseudomonadati</taxon>
        <taxon>Pseudomonadota</taxon>
        <taxon>Gammaproteobacteria</taxon>
        <taxon>Acidiferrobacterales</taxon>
        <taxon>Acidiferrobacteraceae</taxon>
        <taxon>Sulfurifustis</taxon>
    </lineage>
</organism>
<dbReference type="Proteomes" id="UP000218899">
    <property type="component" value="Chromosome"/>
</dbReference>
<dbReference type="OrthoDB" id="1302950at2"/>
<evidence type="ECO:0000313" key="3">
    <source>
        <dbReference type="Proteomes" id="UP000218899"/>
    </source>
</evidence>
<feature type="domain" description="Competence protein CoiA nuclease-like" evidence="1">
    <location>
        <begin position="148"/>
        <end position="200"/>
    </location>
</feature>
<dbReference type="EMBL" id="AP014936">
    <property type="protein sequence ID" value="BAU49645.1"/>
    <property type="molecule type" value="Genomic_DNA"/>
</dbReference>
<evidence type="ECO:0000313" key="2">
    <source>
        <dbReference type="EMBL" id="BAU49645.1"/>
    </source>
</evidence>
<evidence type="ECO:0000259" key="1">
    <source>
        <dbReference type="Pfam" id="PF06054"/>
    </source>
</evidence>
<dbReference type="Pfam" id="PF06054">
    <property type="entry name" value="CoiA_nuc"/>
    <property type="match status" value="1"/>
</dbReference>